<dbReference type="AlphaFoldDB" id="A0A9X4BFU2"/>
<protein>
    <submittedName>
        <fullName evidence="1">Uncharacterized protein</fullName>
    </submittedName>
</protein>
<name>A0A9X4BFU2_9ENTR</name>
<reference evidence="1" key="1">
    <citation type="journal article" date="2023" name="Genes Genomics">
        <title>Genomic insights of Leclercia adecarboxylata strains linked to an outbreak in public hospitals in Mexico.</title>
        <authorList>
            <person name="Barrios-Villa E."/>
            <person name="Pacheco-Flores B."/>
            <person name="Lozano-Zarain P."/>
            <person name="Del Campo-Ortega R."/>
            <person name="de Jesus Ascencio-Montiel I."/>
            <person name="Gonzalez-Leon M."/>
            <person name="Camorlinga-Ponce M."/>
            <person name="Gaytan Cervantes F.J."/>
            <person name="Gonzalez Torres C."/>
            <person name="Aguilar E."/>
            <person name="Gonzalez Ibarra J."/>
            <person name="Torres Lopez F.J."/>
            <person name="Rosas-Vargas H."/>
            <person name="Gonzalez-Bonilla C.R."/>
            <person name="Del Carmen Rocha-Gracia R."/>
        </authorList>
    </citation>
    <scope>NUCLEOTIDE SEQUENCE</scope>
    <source>
        <strain evidence="1">Lac40</strain>
    </source>
</reference>
<evidence type="ECO:0000313" key="2">
    <source>
        <dbReference type="Proteomes" id="UP001149314"/>
    </source>
</evidence>
<organism evidence="1 2">
    <name type="scientific">Leclercia adecarboxylata</name>
    <dbReference type="NCBI Taxonomy" id="83655"/>
    <lineage>
        <taxon>Bacteria</taxon>
        <taxon>Pseudomonadati</taxon>
        <taxon>Pseudomonadota</taxon>
        <taxon>Gammaproteobacteria</taxon>
        <taxon>Enterobacterales</taxon>
        <taxon>Enterobacteriaceae</taxon>
        <taxon>Leclercia</taxon>
    </lineage>
</organism>
<comment type="caution">
    <text evidence="1">The sequence shown here is derived from an EMBL/GenBank/DDBJ whole genome shotgun (WGS) entry which is preliminary data.</text>
</comment>
<proteinExistence type="predicted"/>
<dbReference type="Proteomes" id="UP001149314">
    <property type="component" value="Unassembled WGS sequence"/>
</dbReference>
<gene>
    <name evidence="1" type="ORF">OEZ79_26450</name>
</gene>
<dbReference type="RefSeq" id="WP_272733668.1">
    <property type="nucleotide sequence ID" value="NZ_JAOURS010000248.1"/>
</dbReference>
<sequence>MEVLYLFVKQTAAFELALRRLGPEVGCSAGGDPPRDVHGGRHRALVAAGAMADPRTVERFNEDTLYSVDNLWFNRAAPTMRAGRL</sequence>
<dbReference type="EMBL" id="JAOURS010000248">
    <property type="protein sequence ID" value="MDC6641707.1"/>
    <property type="molecule type" value="Genomic_DNA"/>
</dbReference>
<accession>A0A9X4BFU2</accession>
<evidence type="ECO:0000313" key="1">
    <source>
        <dbReference type="EMBL" id="MDC6641707.1"/>
    </source>
</evidence>